<dbReference type="AlphaFoldDB" id="A0A6I7DAQ1"/>
<sequence length="89" mass="9924">MDAVLDSASLKGDSYSRVMTLLKEYKLASLLAGEVERLKHQLSLLSNSVTTPESDKFIEIETQANIIKESVDKILKQIPFRVSGISKKK</sequence>
<accession>A0A6I7DAQ1</accession>
<dbReference type="Proteomes" id="UP000464700">
    <property type="component" value="Chromosome"/>
</dbReference>
<evidence type="ECO:0000313" key="1">
    <source>
        <dbReference type="EMBL" id="QHN10138.1"/>
    </source>
</evidence>
<reference evidence="1 2" key="1">
    <citation type="submission" date="2019-09" db="EMBL/GenBank/DDBJ databases">
        <title>Emergence of a chromosome-mediated tetracycline resistance gene in Proteus strain.</title>
        <authorList>
            <person name="He D."/>
            <person name="Wang L."/>
        </authorList>
    </citation>
    <scope>NUCLEOTIDE SEQUENCE [LARGE SCALE GENOMIC DNA]</scope>
    <source>
        <strain evidence="1 2">T60</strain>
    </source>
</reference>
<organism evidence="1 2">
    <name type="scientific">Proteus columbae</name>
    <dbReference type="NCBI Taxonomy" id="1987580"/>
    <lineage>
        <taxon>Bacteria</taxon>
        <taxon>Pseudomonadati</taxon>
        <taxon>Pseudomonadota</taxon>
        <taxon>Gammaproteobacteria</taxon>
        <taxon>Enterobacterales</taxon>
        <taxon>Morganellaceae</taxon>
        <taxon>Proteus</taxon>
    </lineage>
</organism>
<keyword evidence="2" id="KW-1185">Reference proteome</keyword>
<dbReference type="EMBL" id="CP043925">
    <property type="protein sequence ID" value="QHN10138.1"/>
    <property type="molecule type" value="Genomic_DNA"/>
</dbReference>
<protein>
    <submittedName>
        <fullName evidence="1">Uncharacterized protein</fullName>
    </submittedName>
</protein>
<proteinExistence type="predicted"/>
<gene>
    <name evidence="1" type="ORF">F1325_06545</name>
</gene>
<dbReference type="KEGG" id="pcol:F1325_06545"/>
<evidence type="ECO:0000313" key="2">
    <source>
        <dbReference type="Proteomes" id="UP000464700"/>
    </source>
</evidence>
<name>A0A6I7DAQ1_9GAMM</name>